<evidence type="ECO:0000256" key="1">
    <source>
        <dbReference type="SAM" id="MobiDB-lite"/>
    </source>
</evidence>
<evidence type="ECO:0000313" key="3">
    <source>
        <dbReference type="Proteomes" id="UP000235965"/>
    </source>
</evidence>
<dbReference type="Proteomes" id="UP000235965">
    <property type="component" value="Unassembled WGS sequence"/>
</dbReference>
<protein>
    <submittedName>
        <fullName evidence="2">Uncharacterized protein</fullName>
    </submittedName>
</protein>
<name>A0A2J7R7Z9_9NEOP</name>
<organism evidence="2 3">
    <name type="scientific">Cryptotermes secundus</name>
    <dbReference type="NCBI Taxonomy" id="105785"/>
    <lineage>
        <taxon>Eukaryota</taxon>
        <taxon>Metazoa</taxon>
        <taxon>Ecdysozoa</taxon>
        <taxon>Arthropoda</taxon>
        <taxon>Hexapoda</taxon>
        <taxon>Insecta</taxon>
        <taxon>Pterygota</taxon>
        <taxon>Neoptera</taxon>
        <taxon>Polyneoptera</taxon>
        <taxon>Dictyoptera</taxon>
        <taxon>Blattodea</taxon>
        <taxon>Blattoidea</taxon>
        <taxon>Termitoidae</taxon>
        <taxon>Kalotermitidae</taxon>
        <taxon>Cryptotermitinae</taxon>
        <taxon>Cryptotermes</taxon>
    </lineage>
</organism>
<feature type="compositionally biased region" description="Basic residues" evidence="1">
    <location>
        <begin position="57"/>
        <end position="73"/>
    </location>
</feature>
<keyword evidence="3" id="KW-1185">Reference proteome</keyword>
<dbReference type="AlphaFoldDB" id="A0A2J7R7Z9"/>
<accession>A0A2J7R7Z9</accession>
<comment type="caution">
    <text evidence="2">The sequence shown here is derived from an EMBL/GenBank/DDBJ whole genome shotgun (WGS) entry which is preliminary data.</text>
</comment>
<dbReference type="OrthoDB" id="6774983at2759"/>
<feature type="compositionally biased region" description="Polar residues" evidence="1">
    <location>
        <begin position="85"/>
        <end position="100"/>
    </location>
</feature>
<sequence length="174" mass="19329">MSSPPDSDPSTRPETLKKLAQLQIDRLKEEEEEQWISGEELYTEGSSEDDNDNTATRSKRQTGGRARKHRRVAPGKDTRSKQGCYKSNVTPSTVGSSGQLSVIPPEVQLESLTLAAEETHESQPQEGNVPMTNFDEQIEQIKISWRPKRGSIKLPNLSPEGRTEMLTGTDVATH</sequence>
<gene>
    <name evidence="2" type="ORF">B7P43_G08034</name>
</gene>
<dbReference type="InParanoid" id="A0A2J7R7Z9"/>
<dbReference type="EMBL" id="NEVH01006723">
    <property type="protein sequence ID" value="PNF36958.1"/>
    <property type="molecule type" value="Genomic_DNA"/>
</dbReference>
<feature type="region of interest" description="Disordered" evidence="1">
    <location>
        <begin position="149"/>
        <end position="174"/>
    </location>
</feature>
<proteinExistence type="predicted"/>
<feature type="region of interest" description="Disordered" evidence="1">
    <location>
        <begin position="25"/>
        <end position="105"/>
    </location>
</feature>
<reference evidence="2 3" key="1">
    <citation type="submission" date="2017-12" db="EMBL/GenBank/DDBJ databases">
        <title>Hemimetabolous genomes reveal molecular basis of termite eusociality.</title>
        <authorList>
            <person name="Harrison M.C."/>
            <person name="Jongepier E."/>
            <person name="Robertson H.M."/>
            <person name="Arning N."/>
            <person name="Bitard-Feildel T."/>
            <person name="Chao H."/>
            <person name="Childers C.P."/>
            <person name="Dinh H."/>
            <person name="Doddapaneni H."/>
            <person name="Dugan S."/>
            <person name="Gowin J."/>
            <person name="Greiner C."/>
            <person name="Han Y."/>
            <person name="Hu H."/>
            <person name="Hughes D.S.T."/>
            <person name="Huylmans A.-K."/>
            <person name="Kemena C."/>
            <person name="Kremer L.P.M."/>
            <person name="Lee S.L."/>
            <person name="Lopez-Ezquerra A."/>
            <person name="Mallet L."/>
            <person name="Monroy-Kuhn J.M."/>
            <person name="Moser A."/>
            <person name="Murali S.C."/>
            <person name="Muzny D.M."/>
            <person name="Otani S."/>
            <person name="Piulachs M.-D."/>
            <person name="Poelchau M."/>
            <person name="Qu J."/>
            <person name="Schaub F."/>
            <person name="Wada-Katsumata A."/>
            <person name="Worley K.C."/>
            <person name="Xie Q."/>
            <person name="Ylla G."/>
            <person name="Poulsen M."/>
            <person name="Gibbs R.A."/>
            <person name="Schal C."/>
            <person name="Richards S."/>
            <person name="Belles X."/>
            <person name="Korb J."/>
            <person name="Bornberg-Bauer E."/>
        </authorList>
    </citation>
    <scope>NUCLEOTIDE SEQUENCE [LARGE SCALE GENOMIC DNA]</scope>
    <source>
        <tissue evidence="2">Whole body</tissue>
    </source>
</reference>
<evidence type="ECO:0000313" key="2">
    <source>
        <dbReference type="EMBL" id="PNF36958.1"/>
    </source>
</evidence>